<dbReference type="Proteomes" id="UP000199561">
    <property type="component" value="Unassembled WGS sequence"/>
</dbReference>
<dbReference type="PROSITE" id="PS00455">
    <property type="entry name" value="AMP_BINDING"/>
    <property type="match status" value="1"/>
</dbReference>
<evidence type="ECO:0000313" key="4">
    <source>
        <dbReference type="EMBL" id="SFM00571.1"/>
    </source>
</evidence>
<dbReference type="SUPFAM" id="SSF47336">
    <property type="entry name" value="ACP-like"/>
    <property type="match status" value="1"/>
</dbReference>
<dbReference type="Gene3D" id="3.30.559.30">
    <property type="entry name" value="Nonribosomal peptide synthetase, condensation domain"/>
    <property type="match status" value="1"/>
</dbReference>
<dbReference type="SUPFAM" id="SSF53474">
    <property type="entry name" value="alpha/beta-Hydrolases"/>
    <property type="match status" value="1"/>
</dbReference>
<dbReference type="Gene3D" id="3.40.50.980">
    <property type="match status" value="2"/>
</dbReference>
<dbReference type="InterPro" id="IPR010071">
    <property type="entry name" value="AA_adenyl_dom"/>
</dbReference>
<evidence type="ECO:0000256" key="1">
    <source>
        <dbReference type="ARBA" id="ARBA00022450"/>
    </source>
</evidence>
<dbReference type="Gene3D" id="2.30.38.10">
    <property type="entry name" value="Luciferase, Domain 3"/>
    <property type="match status" value="1"/>
</dbReference>
<dbReference type="SMART" id="SM00824">
    <property type="entry name" value="PKS_TE"/>
    <property type="match status" value="1"/>
</dbReference>
<accession>A0A1I4MBF7</accession>
<dbReference type="Gene3D" id="3.30.559.10">
    <property type="entry name" value="Chloramphenicol acetyltransferase-like domain"/>
    <property type="match status" value="1"/>
</dbReference>
<dbReference type="CDD" id="cd19531">
    <property type="entry name" value="LCL_NRPS-like"/>
    <property type="match status" value="1"/>
</dbReference>
<dbReference type="InterPro" id="IPR029058">
    <property type="entry name" value="AB_hydrolase_fold"/>
</dbReference>
<evidence type="ECO:0000256" key="2">
    <source>
        <dbReference type="ARBA" id="ARBA00022553"/>
    </source>
</evidence>
<dbReference type="GO" id="GO:0044550">
    <property type="term" value="P:secondary metabolite biosynthetic process"/>
    <property type="evidence" value="ECO:0007669"/>
    <property type="project" value="UniProtKB-ARBA"/>
</dbReference>
<dbReference type="InterPro" id="IPR000873">
    <property type="entry name" value="AMP-dep_synth/lig_dom"/>
</dbReference>
<dbReference type="InterPro" id="IPR020845">
    <property type="entry name" value="AMP-binding_CS"/>
</dbReference>
<keyword evidence="2" id="KW-0597">Phosphoprotein</keyword>
<dbReference type="PROSITE" id="PS50075">
    <property type="entry name" value="CARRIER"/>
    <property type="match status" value="1"/>
</dbReference>
<dbReference type="FunFam" id="3.30.559.10:FF:000012">
    <property type="entry name" value="Non-ribosomal peptide synthetase"/>
    <property type="match status" value="1"/>
</dbReference>
<gene>
    <name evidence="4" type="ORF">SAMN05421880_1047</name>
</gene>
<dbReference type="InterPro" id="IPR009081">
    <property type="entry name" value="PP-bd_ACP"/>
</dbReference>
<dbReference type="GO" id="GO:0031177">
    <property type="term" value="F:phosphopantetheine binding"/>
    <property type="evidence" value="ECO:0007669"/>
    <property type="project" value="TreeGrafter"/>
</dbReference>
<dbReference type="STRING" id="52442.SAMN05421880_1047"/>
<dbReference type="GO" id="GO:0043041">
    <property type="term" value="P:amino acid activation for nonribosomal peptide biosynthetic process"/>
    <property type="evidence" value="ECO:0007669"/>
    <property type="project" value="TreeGrafter"/>
</dbReference>
<protein>
    <submittedName>
        <fullName evidence="4">Amino acid adenylation domain-containing protein</fullName>
    </submittedName>
</protein>
<evidence type="ECO:0000313" key="5">
    <source>
        <dbReference type="Proteomes" id="UP000199561"/>
    </source>
</evidence>
<dbReference type="InterPro" id="IPR023213">
    <property type="entry name" value="CAT-like_dom_sf"/>
</dbReference>
<dbReference type="EMBL" id="FOUF01000004">
    <property type="protein sequence ID" value="SFM00571.1"/>
    <property type="molecule type" value="Genomic_DNA"/>
</dbReference>
<dbReference type="InterPro" id="IPR020802">
    <property type="entry name" value="TesA-like"/>
</dbReference>
<dbReference type="Pfam" id="PF00975">
    <property type="entry name" value="Thioesterase"/>
    <property type="match status" value="1"/>
</dbReference>
<proteinExistence type="predicted"/>
<dbReference type="Pfam" id="PF00501">
    <property type="entry name" value="AMP-binding"/>
    <property type="match status" value="1"/>
</dbReference>
<dbReference type="RefSeq" id="WP_090666417.1">
    <property type="nucleotide sequence ID" value="NZ_FOUF01000004.1"/>
</dbReference>
<dbReference type="InterPro" id="IPR036736">
    <property type="entry name" value="ACP-like_sf"/>
</dbReference>
<dbReference type="InterPro" id="IPR045851">
    <property type="entry name" value="AMP-bd_C_sf"/>
</dbReference>
<dbReference type="Pfam" id="PF00550">
    <property type="entry name" value="PP-binding"/>
    <property type="match status" value="1"/>
</dbReference>
<dbReference type="FunFam" id="3.30.300.30:FF:000010">
    <property type="entry name" value="Enterobactin synthetase component F"/>
    <property type="match status" value="1"/>
</dbReference>
<dbReference type="SUPFAM" id="SSF56801">
    <property type="entry name" value="Acetyl-CoA synthetase-like"/>
    <property type="match status" value="1"/>
</dbReference>
<keyword evidence="5" id="KW-1185">Reference proteome</keyword>
<dbReference type="GO" id="GO:0005829">
    <property type="term" value="C:cytosol"/>
    <property type="evidence" value="ECO:0007669"/>
    <property type="project" value="TreeGrafter"/>
</dbReference>
<organism evidence="4 5">
    <name type="scientific">Nitrosomonas nitrosa</name>
    <dbReference type="NCBI Taxonomy" id="52442"/>
    <lineage>
        <taxon>Bacteria</taxon>
        <taxon>Pseudomonadati</taxon>
        <taxon>Pseudomonadota</taxon>
        <taxon>Betaproteobacteria</taxon>
        <taxon>Nitrosomonadales</taxon>
        <taxon>Nitrosomonadaceae</taxon>
        <taxon>Nitrosomonas</taxon>
    </lineage>
</organism>
<dbReference type="InterPro" id="IPR001242">
    <property type="entry name" value="Condensation_dom"/>
</dbReference>
<dbReference type="Gene3D" id="3.30.300.30">
    <property type="match status" value="1"/>
</dbReference>
<dbReference type="CDD" id="cd17649">
    <property type="entry name" value="A_NRPS_PvdJ-like"/>
    <property type="match status" value="1"/>
</dbReference>
<dbReference type="InterPro" id="IPR001031">
    <property type="entry name" value="Thioesterase"/>
</dbReference>
<dbReference type="InterPro" id="IPR025110">
    <property type="entry name" value="AMP-bd_C"/>
</dbReference>
<dbReference type="PANTHER" id="PTHR45527">
    <property type="entry name" value="NONRIBOSOMAL PEPTIDE SYNTHETASE"/>
    <property type="match status" value="1"/>
</dbReference>
<dbReference type="Pfam" id="PF00668">
    <property type="entry name" value="Condensation"/>
    <property type="match status" value="1"/>
</dbReference>
<dbReference type="GO" id="GO:0003824">
    <property type="term" value="F:catalytic activity"/>
    <property type="evidence" value="ECO:0007669"/>
    <property type="project" value="InterPro"/>
</dbReference>
<dbReference type="Gene3D" id="1.10.1200.10">
    <property type="entry name" value="ACP-like"/>
    <property type="match status" value="1"/>
</dbReference>
<dbReference type="NCBIfam" id="TIGR01733">
    <property type="entry name" value="AA-adenyl-dom"/>
    <property type="match status" value="1"/>
</dbReference>
<dbReference type="FunFam" id="2.30.38.10:FF:000001">
    <property type="entry name" value="Non-ribosomal peptide synthetase PvdI"/>
    <property type="match status" value="1"/>
</dbReference>
<dbReference type="Gene3D" id="3.40.50.1820">
    <property type="entry name" value="alpha/beta hydrolase"/>
    <property type="match status" value="1"/>
</dbReference>
<dbReference type="SUPFAM" id="SSF52777">
    <property type="entry name" value="CoA-dependent acyltransferases"/>
    <property type="match status" value="2"/>
</dbReference>
<sequence length="1386" mass="154985">MNKQDIAERFATLTPEKQKVFLNTLKERDIDFSLLPIVQQPVEKRHILSYAQQRHWFLWQLDPQSTAYHLGGALHLRGKLDRAVLEESFQILVARHEALRTVFRANAQGLPEQIIEPAGCFKLTVIDLRTVPATQRTARVWEEAIRIHTTPFDLTQGPLLRVALLQVEPEEHHLVVVMHHIISDAWSNRIIIDEFAACYRALSEGQPIALPPLPIQYVDYAIWQRSFLEAGEKERQLAYWRSQLGETHPVLQLPTDHPRSSTGSYRAAHHDFALPAALMARLQRQVQAHGVTLFMGLLTGFQALLYRYTGQSEIRVGVPIANRQRGEIENLVGFFVNTQVLCNRIGGRMPLERLLEQTRDAALGAQTYQDLPFDQLVEALQPERNLNLNPLFQVMFNHLREDEHTLSQLPGLTVEEYELGEQGAQFELTLDTVERPDGRVEARFTYAAELFEPQTIVRMSEHYLRLLEQLADQPRQCVGDVAFMNEREWAQLTAWGVNAQHYASVEPVHRLIERQAILRPNATALIFGDTELSYAQLNRRANRLAHRLIALGIQPESRVGIAVERSIDMIVGLLAILKAGGAYVPLDPDYPRDRLQYMMTDSGIELLLTQQAIEARIPHPAHGNVLLLDTLDLDDTSDDNPAVTLHDEHLAYIIYTSGSTGKPKGVAVAHGPLAMHIQAIGERYGMTPDDRELQFASINFDGAHERWLVPLAFGAALMPRDQEIWPADRTAAEIAKHRITIACFTPGYLQQLAEFTGSAGRQLPIRSYTVGGEAMSRSSYELVQASLQPPRIINGYGPTETVITPLIFKATPTTRFDSGYLPIGSPVGDRTAYILDADMNPLPMGVTGELYLGGRGLARGYLNRPGLTAERFIADPFDNQGGRLYRTGDLARWREDGQIEYLGRVDHQVKIRGFRIELGEIETQLLQQPAVREAVVVAKAGPSGTRLVAYVSLHKEHSVTSPTVREVLAQSLPDYMLPSAIVVLDNLPLNANGKVDRKRLPEPGMSSIDTYRAPSTSEAQLLARVWQEVLGVDRIGETDNFFALGGDSLSSLKVMARVRNLTDAKLDFKLRDLVQRPTIAELLGLDKLSKPNGLLVLNQFLENDKAKPLFCIHAGMGTVFDYQPLARQLQGVRTVYGIPCRMLADSAHRDSSLQQMAEDYCHMIRSIQPQGPYHLLGWSLGGALAALMTAILEAQQQTVAFLGLIDSYVPGIESSEPVQDDWRQDFLEFIAAVLPGVEFDSSLHATIFGQTKLTETNAQVMALLEKACTLSQQHEQSGQDATLPDYAAMGVEELAHTFMVARHLKQLSLQIPALKPLTTQTICWWAANRAYDERLMLERQLSPAETHAIEIDADHYGIVRSEHILKEIASLLSATLSEQTCCIIDS</sequence>
<evidence type="ECO:0000259" key="3">
    <source>
        <dbReference type="PROSITE" id="PS50075"/>
    </source>
</evidence>
<name>A0A1I4MBF7_9PROT</name>
<dbReference type="FunFam" id="3.40.50.12780:FF:000012">
    <property type="entry name" value="Non-ribosomal peptide synthetase"/>
    <property type="match status" value="1"/>
</dbReference>
<reference evidence="4 5" key="1">
    <citation type="submission" date="2016-10" db="EMBL/GenBank/DDBJ databases">
        <authorList>
            <person name="de Groot N.N."/>
        </authorList>
    </citation>
    <scope>NUCLEOTIDE SEQUENCE [LARGE SCALE GENOMIC DNA]</scope>
    <source>
        <strain evidence="4 5">Nm146</strain>
    </source>
</reference>
<dbReference type="Pfam" id="PF13193">
    <property type="entry name" value="AMP-binding_C"/>
    <property type="match status" value="1"/>
</dbReference>
<keyword evidence="1" id="KW-0596">Phosphopantetheine</keyword>
<feature type="domain" description="Carrier" evidence="3">
    <location>
        <begin position="1013"/>
        <end position="1090"/>
    </location>
</feature>
<dbReference type="PANTHER" id="PTHR45527:SF1">
    <property type="entry name" value="FATTY ACID SYNTHASE"/>
    <property type="match status" value="1"/>
</dbReference>
<dbReference type="FunFam" id="3.40.50.980:FF:000001">
    <property type="entry name" value="Non-ribosomal peptide synthetase"/>
    <property type="match status" value="1"/>
</dbReference>